<dbReference type="Proteomes" id="UP001187315">
    <property type="component" value="Unassembled WGS sequence"/>
</dbReference>
<dbReference type="AlphaFoldDB" id="A0AA88LZ66"/>
<gene>
    <name evidence="3" type="ORF">Q7C36_018078</name>
</gene>
<dbReference type="Pfam" id="PF15232">
    <property type="entry name" value="DUF4585"/>
    <property type="match status" value="1"/>
</dbReference>
<feature type="region of interest" description="Disordered" evidence="1">
    <location>
        <begin position="433"/>
        <end position="514"/>
    </location>
</feature>
<evidence type="ECO:0000313" key="3">
    <source>
        <dbReference type="EMBL" id="KAK2827152.1"/>
    </source>
</evidence>
<comment type="caution">
    <text evidence="3">The sequence shown here is derived from an EMBL/GenBank/DDBJ whole genome shotgun (WGS) entry which is preliminary data.</text>
</comment>
<feature type="region of interest" description="Disordered" evidence="1">
    <location>
        <begin position="328"/>
        <end position="366"/>
    </location>
</feature>
<accession>A0AA88LZ66</accession>
<dbReference type="PANTHER" id="PTHR33775">
    <property type="entry name" value="CARDIAC-ENRICHED FHL2-INTERACTING PROTEIN-RELATED"/>
    <property type="match status" value="1"/>
</dbReference>
<name>A0AA88LZ66_TACVA</name>
<feature type="compositionally biased region" description="Polar residues" evidence="1">
    <location>
        <begin position="116"/>
        <end position="129"/>
    </location>
</feature>
<keyword evidence="4" id="KW-1185">Reference proteome</keyword>
<dbReference type="InterPro" id="IPR052303">
    <property type="entry name" value="CEFIP"/>
</dbReference>
<feature type="compositionally biased region" description="Basic residues" evidence="1">
    <location>
        <begin position="439"/>
        <end position="448"/>
    </location>
</feature>
<feature type="compositionally biased region" description="Low complexity" evidence="1">
    <location>
        <begin position="1028"/>
        <end position="1042"/>
    </location>
</feature>
<feature type="region of interest" description="Disordered" evidence="1">
    <location>
        <begin position="651"/>
        <end position="674"/>
    </location>
</feature>
<organism evidence="3 4">
    <name type="scientific">Tachysurus vachellii</name>
    <name type="common">Darkbarbel catfish</name>
    <name type="synonym">Pelteobagrus vachellii</name>
    <dbReference type="NCBI Taxonomy" id="175792"/>
    <lineage>
        <taxon>Eukaryota</taxon>
        <taxon>Metazoa</taxon>
        <taxon>Chordata</taxon>
        <taxon>Craniata</taxon>
        <taxon>Vertebrata</taxon>
        <taxon>Euteleostomi</taxon>
        <taxon>Actinopterygii</taxon>
        <taxon>Neopterygii</taxon>
        <taxon>Teleostei</taxon>
        <taxon>Ostariophysi</taxon>
        <taxon>Siluriformes</taxon>
        <taxon>Bagridae</taxon>
        <taxon>Tachysurus</taxon>
    </lineage>
</organism>
<proteinExistence type="predicted"/>
<feature type="region of interest" description="Disordered" evidence="1">
    <location>
        <begin position="764"/>
        <end position="785"/>
    </location>
</feature>
<evidence type="ECO:0000256" key="1">
    <source>
        <dbReference type="SAM" id="MobiDB-lite"/>
    </source>
</evidence>
<feature type="compositionally biased region" description="Polar residues" evidence="1">
    <location>
        <begin position="995"/>
        <end position="1017"/>
    </location>
</feature>
<dbReference type="GO" id="GO:0005654">
    <property type="term" value="C:nucleoplasm"/>
    <property type="evidence" value="ECO:0007669"/>
    <property type="project" value="TreeGrafter"/>
</dbReference>
<feature type="compositionally biased region" description="Low complexity" evidence="1">
    <location>
        <begin position="493"/>
        <end position="512"/>
    </location>
</feature>
<feature type="compositionally biased region" description="Polar residues" evidence="1">
    <location>
        <begin position="328"/>
        <end position="338"/>
    </location>
</feature>
<feature type="compositionally biased region" description="Basic and acidic residues" evidence="1">
    <location>
        <begin position="716"/>
        <end position="733"/>
    </location>
</feature>
<dbReference type="PANTHER" id="PTHR33775:SF1">
    <property type="entry name" value="PROLINE-RICH BASIC PROTEIN 1"/>
    <property type="match status" value="1"/>
</dbReference>
<feature type="compositionally biased region" description="Basic and acidic residues" evidence="1">
    <location>
        <begin position="764"/>
        <end position="776"/>
    </location>
</feature>
<feature type="compositionally biased region" description="Low complexity" evidence="1">
    <location>
        <begin position="351"/>
        <end position="363"/>
    </location>
</feature>
<evidence type="ECO:0000313" key="4">
    <source>
        <dbReference type="Proteomes" id="UP001187315"/>
    </source>
</evidence>
<feature type="region of interest" description="Disordered" evidence="1">
    <location>
        <begin position="104"/>
        <end position="129"/>
    </location>
</feature>
<dbReference type="EMBL" id="JAVHJS010000019">
    <property type="protein sequence ID" value="KAK2827152.1"/>
    <property type="molecule type" value="Genomic_DNA"/>
</dbReference>
<dbReference type="InterPro" id="IPR027838">
    <property type="entry name" value="DUF4585"/>
</dbReference>
<feature type="region of interest" description="Disordered" evidence="1">
    <location>
        <begin position="995"/>
        <end position="1042"/>
    </location>
</feature>
<sequence length="1267" mass="138987">MSEDKFLNNVLKYVSHSSISLKEKATELQTTRVEEKEINPSLADDSLDDSSSSYCSALCSLSEYSEALGDETQTTCTDPPCENALSETSQSVAVSGQMFGNCSSQNTDLWEDPQTKQKNNKGNSQYDLSEKTIYSQNKDSVKIPVLIESKKNSSSPKITILNVNLKNQNSVIADQGSVPTNKPNPTPSDYLKSKINAAQTDTKVLEHKVTSNNILPRSLDKYQQENNQKHNDIESEEQPTFQTLYTASFRNVQYKLSTEINLDSSESIISKFKWEGEEHGIGFGKEQAELSLNTGNRKLPASCTSTFIANKQKSGILPRCYSKRLLTTRNQHQSSPVSRTLKKQDRQGIGLSTSLPPTPCSSSRQHCSSADNTKGKFCMATKVVGTTMEVEGLAALEYTRTSCPDNNNNMSACSEASSCECIDVALENHEEVDRNAKTVPKRQIHLKRRDNTESHANKKEIIPSTPNQPRDILQRQHSTPAVFHQGSHGSETKSGQSEQKQLQQKLQKSLSLDETSSKTKMASCIIKNVLSKRMQHEQNLHSEDVLDQTFYPIKTDGRANNIDYLTSCAKEECTEIYDGNLATVTLLSCYTSSQSPTLKTDSQTMSFIKEHISVSSKVLPKLITKHSFNPLLGGLGRTQFQGSGTEIAAYSETEQEKLSPSKESNQGSKEKLSCDSAKGKAWNLSAVTSGAVGKQATVKTTPDECVNVQAAQKQHYVKDQPIEKQEKPGESKESTQSPSVSARLACSLDSNTVDNALSQSARCNLEKDQESGKGELRTPGQSVNMGIQNQGKFKAISPVHVVRDMRSLVKNTYSLSFRGPSEEVQGLDFHSFTTAPPHPVISKRESKLNGHNQGEKLHVPNPTLPLALETVMDLASIDTSSRECATKALSILESNDKFPHTGFTKVSPISADQTNSCGLSKSPEVQDSTTAMSQTNAQRSNTYIKQKPCTSKPIQAHKGTFTNASTNEQSADIRNPECEKPKIFAVHPKQPLTTALLSCPPTESSGQQGSCKLSNQERSLEKDAQQIPGQAAKSQSSAGSPSACMLTVAPAPVFPSYFYNPNVLSYQTISPKMGTVSYVQGPVLLQMAPHNQPPTASGPIPLKKSLSVENRLLSQLYTADGYPVPQETSKQMESGDISHKMPSPDTQPCTAFVTTFDDEGKHGGSSILYPEMDGSQHMSNPRHTLLDPETGQCFYVDMPQLPQRKMLFDPETCQYVEVVVPPQTLSSTVMTTPCAVPFSSLHIPTMYTPHCLSYVQTHHWELPPPQP</sequence>
<reference evidence="3" key="1">
    <citation type="submission" date="2023-08" db="EMBL/GenBank/DDBJ databases">
        <title>Pelteobagrus vachellii genome.</title>
        <authorList>
            <person name="Liu H."/>
        </authorList>
    </citation>
    <scope>NUCLEOTIDE SEQUENCE</scope>
    <source>
        <strain evidence="3">PRFRI_2022a</strain>
        <tissue evidence="3">Muscle</tissue>
    </source>
</reference>
<feature type="domain" description="DUF4585" evidence="2">
    <location>
        <begin position="1180"/>
        <end position="1247"/>
    </location>
</feature>
<feature type="region of interest" description="Disordered" evidence="1">
    <location>
        <begin position="716"/>
        <end position="742"/>
    </location>
</feature>
<evidence type="ECO:0000259" key="2">
    <source>
        <dbReference type="Pfam" id="PF15232"/>
    </source>
</evidence>
<protein>
    <recommendedName>
        <fullName evidence="2">DUF4585 domain-containing protein</fullName>
    </recommendedName>
</protein>
<feature type="compositionally biased region" description="Basic and acidic residues" evidence="1">
    <location>
        <begin position="449"/>
        <end position="461"/>
    </location>
</feature>